<keyword evidence="2" id="KW-0408">Iron</keyword>
<dbReference type="SUPFAM" id="SSF51197">
    <property type="entry name" value="Clavaminate synthase-like"/>
    <property type="match status" value="1"/>
</dbReference>
<dbReference type="PANTHER" id="PTHR20883:SF15">
    <property type="entry name" value="PHYTANOYL-COA DIOXYGENASE DOMAIN-CONTAINING PROTEIN 1"/>
    <property type="match status" value="1"/>
</dbReference>
<dbReference type="Pfam" id="PF05721">
    <property type="entry name" value="PhyH"/>
    <property type="match status" value="1"/>
</dbReference>
<dbReference type="Gene3D" id="2.60.120.620">
    <property type="entry name" value="q2cbj1_9rhob like domain"/>
    <property type="match status" value="1"/>
</dbReference>
<dbReference type="RefSeq" id="WP_327095557.1">
    <property type="nucleotide sequence ID" value="NZ_CP109149.1"/>
</dbReference>
<keyword evidence="3" id="KW-0223">Dioxygenase</keyword>
<sequence length="283" mass="31286">MSNAQPEVERLQDLAGDLSRTHRTVHEVRDVPAAQVDADLAALDRDGYVILEGLLDSAQCAALREELLPLLGPNGRNTFEGHRTQRLYSVLGKTRMVDRLVDHPRMLALLDRLLLPGYLLSQLQTINIAPGENAQLLHPDDGFYPVPRPRKALSAATIWAIDEFTAENGATMLIPGSHRWPDGRTPQEDDVRVPGVMPAGSCVFFLGTLWHGGGANRSASSRLAVTAQYCEPWLRTQEAFTLSTSRDTVRAVSPEIRRMLGYSIHPPFIGMVDGMHPDRLLTQ</sequence>
<dbReference type="GO" id="GO:0051213">
    <property type="term" value="F:dioxygenase activity"/>
    <property type="evidence" value="ECO:0007669"/>
    <property type="project" value="UniProtKB-KW"/>
</dbReference>
<reference evidence="3" key="1">
    <citation type="submission" date="2022-10" db="EMBL/GenBank/DDBJ databases">
        <title>The complete genomes of actinobacterial strains from the NBC collection.</title>
        <authorList>
            <person name="Joergensen T.S."/>
            <person name="Alvarez Arevalo M."/>
            <person name="Sterndorff E.B."/>
            <person name="Faurdal D."/>
            <person name="Vuksanovic O."/>
            <person name="Mourched A.-S."/>
            <person name="Charusanti P."/>
            <person name="Shaw S."/>
            <person name="Blin K."/>
            <person name="Weber T."/>
        </authorList>
    </citation>
    <scope>NUCLEOTIDE SEQUENCE</scope>
    <source>
        <strain evidence="3">NBC_01482</strain>
    </source>
</reference>
<evidence type="ECO:0000256" key="2">
    <source>
        <dbReference type="ARBA" id="ARBA00023004"/>
    </source>
</evidence>
<accession>A0ABZ1YGH9</accession>
<organism evidence="3 4">
    <name type="scientific">Nocardia vinacea</name>
    <dbReference type="NCBI Taxonomy" id="96468"/>
    <lineage>
        <taxon>Bacteria</taxon>
        <taxon>Bacillati</taxon>
        <taxon>Actinomycetota</taxon>
        <taxon>Actinomycetes</taxon>
        <taxon>Mycobacteriales</taxon>
        <taxon>Nocardiaceae</taxon>
        <taxon>Nocardia</taxon>
    </lineage>
</organism>
<evidence type="ECO:0000256" key="1">
    <source>
        <dbReference type="ARBA" id="ARBA00022723"/>
    </source>
</evidence>
<dbReference type="EMBL" id="CP109441">
    <property type="protein sequence ID" value="WUV42248.1"/>
    <property type="molecule type" value="Genomic_DNA"/>
</dbReference>
<dbReference type="InterPro" id="IPR008775">
    <property type="entry name" value="Phytyl_CoA_dOase-like"/>
</dbReference>
<keyword evidence="1" id="KW-0479">Metal-binding</keyword>
<keyword evidence="4" id="KW-1185">Reference proteome</keyword>
<gene>
    <name evidence="3" type="ORF">OG563_23505</name>
</gene>
<proteinExistence type="predicted"/>
<name>A0ABZ1YGH9_9NOCA</name>
<dbReference type="Proteomes" id="UP001432062">
    <property type="component" value="Chromosome"/>
</dbReference>
<keyword evidence="3" id="KW-0560">Oxidoreductase</keyword>
<protein>
    <submittedName>
        <fullName evidence="3">Phytanoyl-CoA dioxygenase family protein</fullName>
    </submittedName>
</protein>
<evidence type="ECO:0000313" key="4">
    <source>
        <dbReference type="Proteomes" id="UP001432062"/>
    </source>
</evidence>
<dbReference type="PANTHER" id="PTHR20883">
    <property type="entry name" value="PHYTANOYL-COA DIOXYGENASE DOMAIN CONTAINING 1"/>
    <property type="match status" value="1"/>
</dbReference>
<evidence type="ECO:0000313" key="3">
    <source>
        <dbReference type="EMBL" id="WUV42248.1"/>
    </source>
</evidence>